<feature type="compositionally biased region" description="Polar residues" evidence="2">
    <location>
        <begin position="93"/>
        <end position="109"/>
    </location>
</feature>
<feature type="domain" description="YSIRK Gram-positive signal peptide" evidence="3">
    <location>
        <begin position="5"/>
        <end position="29"/>
    </location>
</feature>
<dbReference type="Pfam" id="PF04650">
    <property type="entry name" value="YSIRK_signal"/>
    <property type="match status" value="1"/>
</dbReference>
<dbReference type="InterPro" id="IPR011889">
    <property type="entry name" value="Liste_lipo_26"/>
</dbReference>
<evidence type="ECO:0000259" key="3">
    <source>
        <dbReference type="Pfam" id="PF04650"/>
    </source>
</evidence>
<feature type="compositionally biased region" description="Basic and acidic residues" evidence="2">
    <location>
        <begin position="110"/>
        <end position="123"/>
    </location>
</feature>
<name>A0AB73BQE6_9LACO</name>
<evidence type="ECO:0000313" key="5">
    <source>
        <dbReference type="Proteomes" id="UP000322051"/>
    </source>
</evidence>
<dbReference type="AlphaFoldDB" id="A0AB73BQE6"/>
<dbReference type="Proteomes" id="UP000322051">
    <property type="component" value="Unassembled WGS sequence"/>
</dbReference>
<feature type="compositionally biased region" description="Low complexity" evidence="2">
    <location>
        <begin position="70"/>
        <end position="86"/>
    </location>
</feature>
<dbReference type="EMBL" id="VUAO01000010">
    <property type="protein sequence ID" value="KAA8798267.1"/>
    <property type="molecule type" value="Genomic_DNA"/>
</dbReference>
<gene>
    <name evidence="4" type="ORF">F1C02_05010</name>
</gene>
<dbReference type="InterPro" id="IPR005046">
    <property type="entry name" value="DUF285"/>
</dbReference>
<dbReference type="RefSeq" id="WP_150398702.1">
    <property type="nucleotide sequence ID" value="NZ_VUAL01000009.1"/>
</dbReference>
<accession>A0AB73BQE6</accession>
<proteinExistence type="predicted"/>
<dbReference type="NCBIfam" id="TIGR02167">
    <property type="entry name" value="Liste_lipo_26"/>
    <property type="match status" value="2"/>
</dbReference>
<feature type="compositionally biased region" description="Polar residues" evidence="2">
    <location>
        <begin position="46"/>
        <end position="69"/>
    </location>
</feature>
<protein>
    <submittedName>
        <fullName evidence="4">BspA family leucine-rich repeat surface protein</fullName>
    </submittedName>
</protein>
<keyword evidence="1" id="KW-0732">Signal</keyword>
<reference evidence="4 5" key="1">
    <citation type="submission" date="2019-09" db="EMBL/GenBank/DDBJ databases">
        <title>Comparative analysis of L. crispatus genomes revealed niche specific adaptation to different host and body sites.</title>
        <authorList>
            <person name="Pan M."/>
            <person name="Hidalgo-Cantabrana C."/>
            <person name="Barrangou R."/>
        </authorList>
    </citation>
    <scope>NUCLEOTIDE SEQUENCE [LARGE SCALE GENOMIC DNA]</scope>
    <source>
        <strain evidence="4 5">NCK973</strain>
    </source>
</reference>
<dbReference type="NCBIfam" id="TIGR01168">
    <property type="entry name" value="YSIRK_signal"/>
    <property type="match status" value="1"/>
</dbReference>
<sequence>MYDLENKQHFSLRKLSVGLASVLIGISFFSTSQAVKADTVADQQASTMTNNVRSSDTQKNGNTVESSSSNDNQVNNAKNNVKQVQNRTETKPKQAQTENIQQDSVPKTQEANDSKDLGAEKGIVKTSSLQEHDNQSNQVAETSTQHGTLESGQKTQSFNLSQNSQKSTKKVLTTNLIATPPTTNGGFDEATWGKLDVNNWQGSVQNGVYELTSYTGDPLHIIVPNAADFEQAGKSTNGLQVGITCDTVHSLLLNKVQTIAFSKTNNQKVKAIGTDWSRAFSYYRSSLSKFDGSNLDVSGVTDMDGMFFGNKISNLTGLAKWDTSKVTDMSYMFGSTSIRDLTPLANWNTSNVTNMIGMFARNPDLIDLKPIANWNISNVKVSFNLFAGDSKLNLMNINNTSLMQGFLKTPHALQGSSFITNNADLVKAVVDKDLPIFTNTATRTITFYIPHADPKQTIQHIYYKTIAPVQIDWPIRSIGGGGFSSGAGSSVVVGGHGSSSGGRSS</sequence>
<evidence type="ECO:0000313" key="4">
    <source>
        <dbReference type="EMBL" id="KAA8798267.1"/>
    </source>
</evidence>
<dbReference type="InterPro" id="IPR005877">
    <property type="entry name" value="YSIRK_signal_dom"/>
</dbReference>
<feature type="compositionally biased region" description="Polar residues" evidence="2">
    <location>
        <begin position="125"/>
        <end position="166"/>
    </location>
</feature>
<comment type="caution">
    <text evidence="4">The sequence shown here is derived from an EMBL/GenBank/DDBJ whole genome shotgun (WGS) entry which is preliminary data.</text>
</comment>
<evidence type="ECO:0000256" key="2">
    <source>
        <dbReference type="SAM" id="MobiDB-lite"/>
    </source>
</evidence>
<dbReference type="Pfam" id="PF03382">
    <property type="entry name" value="DUF285"/>
    <property type="match status" value="1"/>
</dbReference>
<evidence type="ECO:0000256" key="1">
    <source>
        <dbReference type="ARBA" id="ARBA00022729"/>
    </source>
</evidence>
<feature type="non-terminal residue" evidence="4">
    <location>
        <position position="505"/>
    </location>
</feature>
<organism evidence="4 5">
    <name type="scientific">Lactobacillus crispatus</name>
    <dbReference type="NCBI Taxonomy" id="47770"/>
    <lineage>
        <taxon>Bacteria</taxon>
        <taxon>Bacillati</taxon>
        <taxon>Bacillota</taxon>
        <taxon>Bacilli</taxon>
        <taxon>Lactobacillales</taxon>
        <taxon>Lactobacillaceae</taxon>
        <taxon>Lactobacillus</taxon>
    </lineage>
</organism>
<feature type="region of interest" description="Disordered" evidence="2">
    <location>
        <begin position="46"/>
        <end position="166"/>
    </location>
</feature>